<organism evidence="2 3">
    <name type="scientific">Persephonella atlantica</name>
    <dbReference type="NCBI Taxonomy" id="2699429"/>
    <lineage>
        <taxon>Bacteria</taxon>
        <taxon>Pseudomonadati</taxon>
        <taxon>Aquificota</taxon>
        <taxon>Aquificia</taxon>
        <taxon>Aquificales</taxon>
        <taxon>Hydrogenothermaceae</taxon>
        <taxon>Persephonella</taxon>
    </lineage>
</organism>
<keyword evidence="1" id="KW-1133">Transmembrane helix</keyword>
<dbReference type="RefSeq" id="WP_200673024.1">
    <property type="nucleotide sequence ID" value="NZ_JAACYA010000001.1"/>
</dbReference>
<feature type="transmembrane region" description="Helical" evidence="1">
    <location>
        <begin position="304"/>
        <end position="323"/>
    </location>
</feature>
<evidence type="ECO:0000256" key="1">
    <source>
        <dbReference type="SAM" id="Phobius"/>
    </source>
</evidence>
<keyword evidence="1" id="KW-0812">Transmembrane</keyword>
<keyword evidence="3" id="KW-1185">Reference proteome</keyword>
<feature type="transmembrane region" description="Helical" evidence="1">
    <location>
        <begin position="428"/>
        <end position="454"/>
    </location>
</feature>
<name>A0ABS1GFB0_9AQUI</name>
<gene>
    <name evidence="2" type="ORF">GWK41_00850</name>
</gene>
<sequence>MLRKISAILLLIIAFAHGYQIDYKLFRLEVIPFYPAKAPLYEKEPVFVRFDVHIKQNKTGIKKEILLKSIKIKPYGEKVISYSQKRHIHPEEKKLTVKNVVYYKTGYNRLRFLLWFDTKKLKNFLSQETLKLLSKENVLENKQAVYISEIPYDTPYIGSFDINMQLKGKKGIATLTIEITGKGFPHVPDYRLIVKNGTSKKIGFSIDSSMGYIKSVQKFKISYLEEMEVLPVTFRFFDPYQGKMREIKTKTLRITPPVNTKKQIKPLSEEEKTRLYIKKFKHLHPELFEEISPYEKLLNFLLHYRHHILISAGLILIVSLVFLKRLTEKYISPSVREIARLELKSIDGFKKLYRYLPEKHMEEYLSIIDRLTFRSEIKQLKGRILYIKSGEEKFTPEKIIKTFEEIKWKIIDEHIRRSSKKKRIITRLYYLLGRYSDAVFSLGFLIVITGFIQFFIRNFPQHTEPLILINIAVIVAFLFYMGIFRKKSIKVSDVRTAE</sequence>
<keyword evidence="1" id="KW-0472">Membrane</keyword>
<evidence type="ECO:0000313" key="2">
    <source>
        <dbReference type="EMBL" id="MBK3331609.1"/>
    </source>
</evidence>
<dbReference type="Proteomes" id="UP000772812">
    <property type="component" value="Unassembled WGS sequence"/>
</dbReference>
<accession>A0ABS1GFB0</accession>
<protein>
    <recommendedName>
        <fullName evidence="4">Oxygen tolerance</fullName>
    </recommendedName>
</protein>
<proteinExistence type="predicted"/>
<comment type="caution">
    <text evidence="2">The sequence shown here is derived from an EMBL/GenBank/DDBJ whole genome shotgun (WGS) entry which is preliminary data.</text>
</comment>
<evidence type="ECO:0008006" key="4">
    <source>
        <dbReference type="Google" id="ProtNLM"/>
    </source>
</evidence>
<evidence type="ECO:0000313" key="3">
    <source>
        <dbReference type="Proteomes" id="UP000772812"/>
    </source>
</evidence>
<dbReference type="EMBL" id="JAACYA010000001">
    <property type="protein sequence ID" value="MBK3331609.1"/>
    <property type="molecule type" value="Genomic_DNA"/>
</dbReference>
<feature type="transmembrane region" description="Helical" evidence="1">
    <location>
        <begin position="466"/>
        <end position="484"/>
    </location>
</feature>
<reference evidence="2 3" key="1">
    <citation type="journal article" date="2021" name="Syst. Appl. Microbiol.">
        <title>Persephonella atlantica sp. nov.: How to adapt to physico-chemical gradients in high temperature hydrothermal habitats.</title>
        <authorList>
            <person name="Francois D.X."/>
            <person name="Godfroy A."/>
            <person name="Mathien C."/>
            <person name="Aube J."/>
            <person name="Cathalot C."/>
            <person name="Lesongeur F."/>
            <person name="L'Haridon S."/>
            <person name="Philippon X."/>
            <person name="Roussel E.G."/>
        </authorList>
    </citation>
    <scope>NUCLEOTIDE SEQUENCE [LARGE SCALE GENOMIC DNA]</scope>
    <source>
        <strain evidence="2 3">MO1340</strain>
    </source>
</reference>